<dbReference type="EMBL" id="CP119960">
    <property type="protein sequence ID" value="WFD38995.1"/>
    <property type="molecule type" value="Genomic_DNA"/>
</dbReference>
<dbReference type="Gene3D" id="1.10.290.10">
    <property type="entry name" value="Topoisomerase I, domain 4"/>
    <property type="match status" value="1"/>
</dbReference>
<name>A0AAF0EXX6_9BASI</name>
<feature type="domain" description="BHLH" evidence="13">
    <location>
        <begin position="1310"/>
        <end position="1362"/>
    </location>
</feature>
<dbReference type="GeneID" id="85225611"/>
<dbReference type="InterPro" id="IPR013826">
    <property type="entry name" value="Topo_IA_cen_sub3"/>
</dbReference>
<protein>
    <recommendedName>
        <fullName evidence="4">DNA topoisomerase</fullName>
        <ecNumber evidence="4">5.6.2.1</ecNumber>
    </recommendedName>
</protein>
<keyword evidence="9 15" id="KW-0413">Isomerase</keyword>
<dbReference type="GO" id="GO:0046983">
    <property type="term" value="F:protein dimerization activity"/>
    <property type="evidence" value="ECO:0007669"/>
    <property type="project" value="InterPro"/>
</dbReference>
<comment type="catalytic activity">
    <reaction evidence="1">
        <text>ATP-independent breakage of single-stranded DNA, followed by passage and rejoining.</text>
        <dbReference type="EC" id="5.6.2.1"/>
    </reaction>
</comment>
<feature type="region of interest" description="Disordered" evidence="11">
    <location>
        <begin position="1351"/>
        <end position="1392"/>
    </location>
</feature>
<dbReference type="SUPFAM" id="SSF56712">
    <property type="entry name" value="Prokaryotic type I DNA topoisomerase"/>
    <property type="match status" value="1"/>
</dbReference>
<dbReference type="InterPro" id="IPR011598">
    <property type="entry name" value="bHLH_dom"/>
</dbReference>
<dbReference type="Gene3D" id="2.70.20.10">
    <property type="entry name" value="Topoisomerase I, domain 3"/>
    <property type="match status" value="1"/>
</dbReference>
<evidence type="ECO:0000256" key="9">
    <source>
        <dbReference type="ARBA" id="ARBA00023235"/>
    </source>
</evidence>
<evidence type="ECO:0000256" key="8">
    <source>
        <dbReference type="ARBA" id="ARBA00023125"/>
    </source>
</evidence>
<dbReference type="SUPFAM" id="SSF47459">
    <property type="entry name" value="HLH, helix-loop-helix DNA-binding domain"/>
    <property type="match status" value="1"/>
</dbReference>
<evidence type="ECO:0000256" key="7">
    <source>
        <dbReference type="ARBA" id="ARBA00023029"/>
    </source>
</evidence>
<dbReference type="GO" id="GO:0006265">
    <property type="term" value="P:DNA topological change"/>
    <property type="evidence" value="ECO:0007669"/>
    <property type="project" value="InterPro"/>
</dbReference>
<feature type="domain" description="Toprim" evidence="12">
    <location>
        <begin position="2"/>
        <end position="157"/>
    </location>
</feature>
<keyword evidence="8" id="KW-0238">DNA-binding</keyword>
<feature type="compositionally biased region" description="Basic and acidic residues" evidence="11">
    <location>
        <begin position="1369"/>
        <end position="1378"/>
    </location>
</feature>
<evidence type="ECO:0000259" key="12">
    <source>
        <dbReference type="PROSITE" id="PS50880"/>
    </source>
</evidence>
<feature type="region of interest" description="Disordered" evidence="11">
    <location>
        <begin position="380"/>
        <end position="413"/>
    </location>
</feature>
<dbReference type="CDD" id="cd00186">
    <property type="entry name" value="TOP1Ac"/>
    <property type="match status" value="1"/>
</dbReference>
<gene>
    <name evidence="15" type="primary">TOP3</name>
    <name evidence="15" type="ORF">MJAP1_001962</name>
</gene>
<dbReference type="SMART" id="SM00436">
    <property type="entry name" value="TOP1Bc"/>
    <property type="match status" value="1"/>
</dbReference>
<dbReference type="FunFam" id="3.40.50.140:FF:000005">
    <property type="entry name" value="DNA topoisomerase"/>
    <property type="match status" value="1"/>
</dbReference>
<feature type="domain" description="Topo IA-type catalytic" evidence="14">
    <location>
        <begin position="175"/>
        <end position="609"/>
    </location>
</feature>
<dbReference type="SMART" id="SM00353">
    <property type="entry name" value="HLH"/>
    <property type="match status" value="1"/>
</dbReference>
<sequence length="1504" mass="164110">MRVLCVAEKPSIAKTIAQMLSGGSFSNREGRDKYCRNFDFPYRLPRAVVGGSARGPAQVSVEMTVTSVRGHMMELDFPDDFKWGRCDASALFTAPTIVRVSKDAQKVAQNLQNEARRADVLMIWTDCDREGEQIGYEIEQHCKKVRASLLVKRARFSALIANQIHRACTSPVDLDYNAAYAVEARQQIDLRAGAAFTRLQTTALGRGLPELDGMVISYGPCQFPTLGFVVEHYKRVQAFVPEKFWTIDVKHSMGRQTVEFAWQRKHLFDEDATAALHARCTDAGEATVASVVNRPVTKRKPTPLTTVELQKSASRLFHLAPKRVLDVAEALYQRGLLSYPRTETDQYDKDFDFAALVAKQTSDAVWGGLAAELSESVSAPAPDNNLQFERPRNGSKNDKAHPPIHPTAHANGLSGDEKKVYDYVTRRFLASCATDARGHETAVHIELGGERFHASGTVVLALNYLKLFTYETWKDKAMPEYTERQTFRPTSCTMRQGETTRPSLLTEADLVNLMDKNGIGTDATIAEHIRKIIDRQYVMLHKQGKTNYLIPSTLGMGLVEGYKSMEVSKHLCQPMLRRDTEVKLSHIANATLTRDATVQESMEEYSRIYTAVQRGFNTITQRVKGLMQDLPGDAAPPSDTPAVPGVSCHCGSTAAERTSGRGASARPYWACANTEDGEEGCGFFLWKAQSVPEAPPTHAPPRRNTSTRAPRRASARSDPDPIPTAPVASDTPRCHCDLTAKRAQAGSGANAGRAFYALQSSHMDDLNAFYASHPGLVHAGDIRHDKQLGGMGQHQDMNTQLPMGLGPDMLNASDLLNQHRLGPEQLANPQFESMLHERLVQMRDNGQDVDALLQRSQQPEQRNDLPTGYHHRDEFHTDHSNVPKTPGRGHEAAHQQHGLKEDNRQGSMAPMEAAHAYGSYQHQKGFPPLDATAITPATLQPQGSQGMYSTGDPDQIFLQQDMLSTMSSPSHPNVRVPFPGGNAQNAYNRGIYAHGELHNMSGDTSASASERSANAARRNRSTTAESKANKVRPSPLMKPAQSPKVAPGSGSTSVWQANNSNVAHLRKRESSNSSTSPSLGALETLSSTMQEASGLSMPSPALSPALVAMGQTGAVTPRSAPHTRSSSLTRRPRSRLGDEPGTPNPGTAGSTRHNSISDAPEADNSPSPIDLANQEGQAPSQRPTKPVTPGTIMGIQQSTSPQEPNPEQWVQLEQNGENAHSVPNHPMSPGNFSSFGYAPSNEISGMGSFPAHNAAVNAVAASALINASQPRPNMFYQGTQPKPILPGGLSSEDRNAWMNLRRVGNGGLDQRRTSHKAAEQKRRDSLKHCFDELRGLLPAITLDESVSCGSVLGPDGSSEDQLAEGFDPETTKRPRDGEAEPLQEGARPPLYVVTPEQARDANRAIAKVLLLRHSNEYLVRLKRRIERRDTALQSLSQEVVRLRNALAETKGDSKSDASSVSHNFNSLTLAQSRKGEARAQDGGQAQSVDTPCSMDIPAHKMDLA</sequence>
<evidence type="ECO:0000259" key="14">
    <source>
        <dbReference type="PROSITE" id="PS52039"/>
    </source>
</evidence>
<evidence type="ECO:0000256" key="6">
    <source>
        <dbReference type="ARBA" id="ARBA00022833"/>
    </source>
</evidence>
<accession>A0AAF0EXX6</accession>
<evidence type="ECO:0000256" key="1">
    <source>
        <dbReference type="ARBA" id="ARBA00000213"/>
    </source>
</evidence>
<feature type="coiled-coil region" evidence="10">
    <location>
        <begin position="1418"/>
        <end position="1452"/>
    </location>
</feature>
<feature type="compositionally biased region" description="Polar residues" evidence="11">
    <location>
        <begin position="1174"/>
        <end position="1183"/>
    </location>
</feature>
<feature type="region of interest" description="Disordered" evidence="11">
    <location>
        <begin position="1112"/>
        <end position="1209"/>
    </location>
</feature>
<keyword evidence="7" id="KW-0799">Topoisomerase</keyword>
<keyword evidence="5" id="KW-0479">Metal-binding</keyword>
<dbReference type="Proteomes" id="UP001217754">
    <property type="component" value="Chromosome 3"/>
</dbReference>
<dbReference type="InterPro" id="IPR036638">
    <property type="entry name" value="HLH_DNA-bd_sf"/>
</dbReference>
<dbReference type="GO" id="GO:0003917">
    <property type="term" value="F:DNA topoisomerase type I (single strand cut, ATP-independent) activity"/>
    <property type="evidence" value="ECO:0007669"/>
    <property type="project" value="UniProtKB-EC"/>
</dbReference>
<feature type="region of interest" description="Disordered" evidence="11">
    <location>
        <begin position="1470"/>
        <end position="1504"/>
    </location>
</feature>
<feature type="region of interest" description="Disordered" evidence="11">
    <location>
        <begin position="692"/>
        <end position="733"/>
    </location>
</feature>
<dbReference type="InterPro" id="IPR013497">
    <property type="entry name" value="Topo_IA_cen"/>
</dbReference>
<evidence type="ECO:0000313" key="15">
    <source>
        <dbReference type="EMBL" id="WFD38995.1"/>
    </source>
</evidence>
<dbReference type="InterPro" id="IPR013825">
    <property type="entry name" value="Topo_IA_cen_sub2"/>
</dbReference>
<dbReference type="GO" id="GO:0046872">
    <property type="term" value="F:metal ion binding"/>
    <property type="evidence" value="ECO:0007669"/>
    <property type="project" value="UniProtKB-KW"/>
</dbReference>
<dbReference type="GO" id="GO:0006310">
    <property type="term" value="P:DNA recombination"/>
    <property type="evidence" value="ECO:0007669"/>
    <property type="project" value="TreeGrafter"/>
</dbReference>
<dbReference type="InterPro" id="IPR003602">
    <property type="entry name" value="Topo_IA_DNA-bd_dom"/>
</dbReference>
<dbReference type="SMART" id="SM00437">
    <property type="entry name" value="TOP1Ac"/>
    <property type="match status" value="1"/>
</dbReference>
<dbReference type="SMART" id="SM00493">
    <property type="entry name" value="TOPRIM"/>
    <property type="match status" value="1"/>
</dbReference>
<organism evidence="15 16">
    <name type="scientific">Malassezia japonica</name>
    <dbReference type="NCBI Taxonomy" id="223818"/>
    <lineage>
        <taxon>Eukaryota</taxon>
        <taxon>Fungi</taxon>
        <taxon>Dikarya</taxon>
        <taxon>Basidiomycota</taxon>
        <taxon>Ustilaginomycotina</taxon>
        <taxon>Malasseziomycetes</taxon>
        <taxon>Malasseziales</taxon>
        <taxon>Malasseziaceae</taxon>
        <taxon>Malassezia</taxon>
    </lineage>
</organism>
<comment type="similarity">
    <text evidence="3">Belongs to the type IA topoisomerase family.</text>
</comment>
<dbReference type="PANTHER" id="PTHR11390:SF21">
    <property type="entry name" value="DNA TOPOISOMERASE 3-ALPHA"/>
    <property type="match status" value="1"/>
</dbReference>
<feature type="compositionally biased region" description="Basic and acidic residues" evidence="11">
    <location>
        <begin position="888"/>
        <end position="904"/>
    </location>
</feature>
<feature type="compositionally biased region" description="Basic and acidic residues" evidence="11">
    <location>
        <begin position="870"/>
        <end position="881"/>
    </location>
</feature>
<dbReference type="GO" id="GO:0003677">
    <property type="term" value="F:DNA binding"/>
    <property type="evidence" value="ECO:0007669"/>
    <property type="project" value="UniProtKB-KW"/>
</dbReference>
<dbReference type="Gene3D" id="1.10.460.10">
    <property type="entry name" value="Topoisomerase I, domain 2"/>
    <property type="match status" value="1"/>
</dbReference>
<dbReference type="InterPro" id="IPR000380">
    <property type="entry name" value="Topo_IA"/>
</dbReference>
<dbReference type="Gene3D" id="4.10.280.10">
    <property type="entry name" value="Helix-loop-helix DNA-binding domain"/>
    <property type="match status" value="1"/>
</dbReference>
<dbReference type="RefSeq" id="XP_060121892.1">
    <property type="nucleotide sequence ID" value="XM_060265909.1"/>
</dbReference>
<keyword evidence="6" id="KW-0862">Zinc</keyword>
<feature type="compositionally biased region" description="Basic and acidic residues" evidence="11">
    <location>
        <begin position="389"/>
        <end position="401"/>
    </location>
</feature>
<feature type="region of interest" description="Disordered" evidence="11">
    <location>
        <begin position="998"/>
        <end position="1055"/>
    </location>
</feature>
<evidence type="ECO:0000256" key="10">
    <source>
        <dbReference type="SAM" id="Coils"/>
    </source>
</evidence>
<proteinExistence type="inferred from homology"/>
<evidence type="ECO:0000259" key="13">
    <source>
        <dbReference type="PROSITE" id="PS50888"/>
    </source>
</evidence>
<dbReference type="PRINTS" id="PR00417">
    <property type="entry name" value="PRTPISMRASEI"/>
</dbReference>
<dbReference type="FunFam" id="1.10.290.10:FF:000003">
    <property type="entry name" value="DNA topoisomerase"/>
    <property type="match status" value="1"/>
</dbReference>
<dbReference type="Gene3D" id="3.40.50.140">
    <property type="match status" value="1"/>
</dbReference>
<evidence type="ECO:0000256" key="4">
    <source>
        <dbReference type="ARBA" id="ARBA00012891"/>
    </source>
</evidence>
<dbReference type="InterPro" id="IPR006171">
    <property type="entry name" value="TOPRIM_dom"/>
</dbReference>
<dbReference type="Pfam" id="PF01131">
    <property type="entry name" value="Topoisom_bac"/>
    <property type="match status" value="1"/>
</dbReference>
<dbReference type="GO" id="GO:0005634">
    <property type="term" value="C:nucleus"/>
    <property type="evidence" value="ECO:0007669"/>
    <property type="project" value="TreeGrafter"/>
</dbReference>
<dbReference type="Pfam" id="PF01751">
    <property type="entry name" value="Toprim"/>
    <property type="match status" value="1"/>
</dbReference>
<reference evidence="15" key="1">
    <citation type="submission" date="2023-03" db="EMBL/GenBank/DDBJ databases">
        <title>Mating type loci evolution in Malassezia.</title>
        <authorList>
            <person name="Coelho M.A."/>
        </authorList>
    </citation>
    <scope>NUCLEOTIDE SEQUENCE</scope>
    <source>
        <strain evidence="15">CBS 9431</strain>
    </source>
</reference>
<dbReference type="PROSITE" id="PS50880">
    <property type="entry name" value="TOPRIM"/>
    <property type="match status" value="1"/>
</dbReference>
<evidence type="ECO:0000256" key="5">
    <source>
        <dbReference type="ARBA" id="ARBA00022723"/>
    </source>
</evidence>
<dbReference type="InterPro" id="IPR013824">
    <property type="entry name" value="Topo_IA_cen_sub1"/>
</dbReference>
<evidence type="ECO:0000256" key="11">
    <source>
        <dbReference type="SAM" id="MobiDB-lite"/>
    </source>
</evidence>
<keyword evidence="10" id="KW-0175">Coiled coil</keyword>
<dbReference type="InterPro" id="IPR023406">
    <property type="entry name" value="Topo_IA_AS"/>
</dbReference>
<dbReference type="InterPro" id="IPR023405">
    <property type="entry name" value="Topo_IA_core_domain"/>
</dbReference>
<evidence type="ECO:0000313" key="16">
    <source>
        <dbReference type="Proteomes" id="UP001217754"/>
    </source>
</evidence>
<dbReference type="CDD" id="cd03362">
    <property type="entry name" value="TOPRIM_TopoIA_TopoIII"/>
    <property type="match status" value="1"/>
</dbReference>
<dbReference type="PROSITE" id="PS00396">
    <property type="entry name" value="TOPO_IA_1"/>
    <property type="match status" value="1"/>
</dbReference>
<dbReference type="InterPro" id="IPR003601">
    <property type="entry name" value="Topo_IA_2"/>
</dbReference>
<dbReference type="GO" id="GO:0006281">
    <property type="term" value="P:DNA repair"/>
    <property type="evidence" value="ECO:0007669"/>
    <property type="project" value="TreeGrafter"/>
</dbReference>
<feature type="compositionally biased region" description="Polar residues" evidence="11">
    <location>
        <begin position="1144"/>
        <end position="1157"/>
    </location>
</feature>
<dbReference type="EC" id="5.6.2.1" evidence="4"/>
<dbReference type="GO" id="GO:0031422">
    <property type="term" value="C:RecQ family helicase-topoisomerase III complex"/>
    <property type="evidence" value="ECO:0007669"/>
    <property type="project" value="TreeGrafter"/>
</dbReference>
<feature type="region of interest" description="Disordered" evidence="11">
    <location>
        <begin position="856"/>
        <end position="907"/>
    </location>
</feature>
<dbReference type="PROSITE" id="PS52039">
    <property type="entry name" value="TOPO_IA_2"/>
    <property type="match status" value="1"/>
</dbReference>
<comment type="cofactor">
    <cofactor evidence="2">
        <name>Mg(2+)</name>
        <dbReference type="ChEBI" id="CHEBI:18420"/>
    </cofactor>
</comment>
<dbReference type="Pfam" id="PF00010">
    <property type="entry name" value="HLH"/>
    <property type="match status" value="1"/>
</dbReference>
<dbReference type="PROSITE" id="PS50888">
    <property type="entry name" value="BHLH"/>
    <property type="match status" value="1"/>
</dbReference>
<dbReference type="InterPro" id="IPR034144">
    <property type="entry name" value="TOPRIM_TopoIII"/>
</dbReference>
<feature type="compositionally biased region" description="Low complexity" evidence="11">
    <location>
        <begin position="1005"/>
        <end position="1026"/>
    </location>
</feature>
<evidence type="ECO:0000256" key="2">
    <source>
        <dbReference type="ARBA" id="ARBA00001946"/>
    </source>
</evidence>
<evidence type="ECO:0000256" key="3">
    <source>
        <dbReference type="ARBA" id="ARBA00009446"/>
    </source>
</evidence>
<dbReference type="PANTHER" id="PTHR11390">
    <property type="entry name" value="PROKARYOTIC DNA TOPOISOMERASE"/>
    <property type="match status" value="1"/>
</dbReference>
<keyword evidence="16" id="KW-1185">Reference proteome</keyword>